<dbReference type="EMBL" id="CP022602">
    <property type="protein sequence ID" value="ASV83023.1"/>
    <property type="molecule type" value="Genomic_DNA"/>
</dbReference>
<sequence>MRLSKSKSKDSSTVTINALLKLLRCADQQQHAYHCRDGRYLGWLCKECADIAEHIRSRRRLDPYELRALDTGVEAVGAFLGSIGKTDLADCDELEARMLVKAAWGGCGRGMREALKDAPF</sequence>
<dbReference type="Proteomes" id="UP000215256">
    <property type="component" value="Plasmid unnamed2"/>
</dbReference>
<name>A0A248U8C3_9HYPH</name>
<keyword evidence="1" id="KW-0614">Plasmid</keyword>
<evidence type="ECO:0000313" key="1">
    <source>
        <dbReference type="EMBL" id="ASV83023.1"/>
    </source>
</evidence>
<organism evidence="1 2">
    <name type="scientific">Ochrobactrum quorumnocens</name>
    <dbReference type="NCBI Taxonomy" id="271865"/>
    <lineage>
        <taxon>Bacteria</taxon>
        <taxon>Pseudomonadati</taxon>
        <taxon>Pseudomonadota</taxon>
        <taxon>Alphaproteobacteria</taxon>
        <taxon>Hyphomicrobiales</taxon>
        <taxon>Brucellaceae</taxon>
        <taxon>Brucella/Ochrobactrum group</taxon>
        <taxon>Ochrobactrum</taxon>
    </lineage>
</organism>
<dbReference type="KEGG" id="och:CES85_5850"/>
<dbReference type="RefSeq" id="WP_244923146.1">
    <property type="nucleotide sequence ID" value="NZ_CP022602.1"/>
</dbReference>
<dbReference type="Pfam" id="PF20121">
    <property type="entry name" value="DUF6511"/>
    <property type="match status" value="1"/>
</dbReference>
<evidence type="ECO:0000313" key="2">
    <source>
        <dbReference type="Proteomes" id="UP000215256"/>
    </source>
</evidence>
<geneLocation type="plasmid" evidence="1 2">
    <name>unnamed2</name>
</geneLocation>
<dbReference type="InterPro" id="IPR045422">
    <property type="entry name" value="DUF6511"/>
</dbReference>
<reference evidence="1 2" key="1">
    <citation type="submission" date="2017-07" db="EMBL/GenBank/DDBJ databases">
        <title>Phylogenetic study on the rhizospheric bacterium Ochrobactrum sp. A44.</title>
        <authorList>
            <person name="Krzyzanowska D.M."/>
            <person name="Ossowicki A."/>
            <person name="Rajewska M."/>
            <person name="Maciag T."/>
            <person name="Kaczynski Z."/>
            <person name="Czerwicka M."/>
            <person name="Jafra S."/>
        </authorList>
    </citation>
    <scope>NUCLEOTIDE SEQUENCE [LARGE SCALE GENOMIC DNA]</scope>
    <source>
        <strain evidence="1 2">A44</strain>
        <plasmid evidence="1 2">unnamed2</plasmid>
    </source>
</reference>
<gene>
    <name evidence="1" type="ORF">CES85_5850</name>
</gene>
<proteinExistence type="predicted"/>
<protein>
    <submittedName>
        <fullName evidence="1">Uncharacterized protein</fullName>
    </submittedName>
</protein>
<accession>A0A248U8C3</accession>
<dbReference type="AlphaFoldDB" id="A0A248U8C3"/>